<protein>
    <submittedName>
        <fullName evidence="2">Uncharacterized protein</fullName>
    </submittedName>
</protein>
<name>A0A914PBT1_9BILA</name>
<evidence type="ECO:0000313" key="2">
    <source>
        <dbReference type="WBParaSite" id="PDA_v2.g15611.t1"/>
    </source>
</evidence>
<accession>A0A914PBT1</accession>
<dbReference type="Proteomes" id="UP000887578">
    <property type="component" value="Unplaced"/>
</dbReference>
<reference evidence="2" key="1">
    <citation type="submission" date="2022-11" db="UniProtKB">
        <authorList>
            <consortium name="WormBaseParasite"/>
        </authorList>
    </citation>
    <scope>IDENTIFICATION</scope>
</reference>
<organism evidence="1 2">
    <name type="scientific">Panagrolaimus davidi</name>
    <dbReference type="NCBI Taxonomy" id="227884"/>
    <lineage>
        <taxon>Eukaryota</taxon>
        <taxon>Metazoa</taxon>
        <taxon>Ecdysozoa</taxon>
        <taxon>Nematoda</taxon>
        <taxon>Chromadorea</taxon>
        <taxon>Rhabditida</taxon>
        <taxon>Tylenchina</taxon>
        <taxon>Panagrolaimomorpha</taxon>
        <taxon>Panagrolaimoidea</taxon>
        <taxon>Panagrolaimidae</taxon>
        <taxon>Panagrolaimus</taxon>
    </lineage>
</organism>
<proteinExistence type="predicted"/>
<keyword evidence="1" id="KW-1185">Reference proteome</keyword>
<sequence length="112" mass="12594">MQNAVIGIPQGGAYRLRQQFVALLTMLQSVQIGTTPVGALIFVPDTSKSALLGADQFFNELPENIRITFVLLGHNPDKDNLEKYSSHFIYWRDFVLAQPDDWETLSYPAYGC</sequence>
<dbReference type="AlphaFoldDB" id="A0A914PBT1"/>
<dbReference type="WBParaSite" id="PDA_v2.g15611.t1">
    <property type="protein sequence ID" value="PDA_v2.g15611.t1"/>
    <property type="gene ID" value="PDA_v2.g15611"/>
</dbReference>
<evidence type="ECO:0000313" key="1">
    <source>
        <dbReference type="Proteomes" id="UP000887578"/>
    </source>
</evidence>